<dbReference type="AlphaFoldDB" id="M5RPP3"/>
<organism evidence="2 3">
    <name type="scientific">Rhodopirellula maiorica SM1</name>
    <dbReference type="NCBI Taxonomy" id="1265738"/>
    <lineage>
        <taxon>Bacteria</taxon>
        <taxon>Pseudomonadati</taxon>
        <taxon>Planctomycetota</taxon>
        <taxon>Planctomycetia</taxon>
        <taxon>Pirellulales</taxon>
        <taxon>Pirellulaceae</taxon>
        <taxon>Novipirellula</taxon>
    </lineage>
</organism>
<sequence>MSDRKGWRSLEVASTILAIVGVIVVFFSVGLVATSLFSSVQAFLTGCVVFSLGVVGIICSRQVISGGQWTWRASSLWCGTVLFLSCWMLVDALRNFDETSFVAIILAFSLFLLVAWCLLALLRPIAGGRPIKGDETNQR</sequence>
<keyword evidence="3" id="KW-1185">Reference proteome</keyword>
<evidence type="ECO:0000313" key="2">
    <source>
        <dbReference type="EMBL" id="EMI21265.1"/>
    </source>
</evidence>
<dbReference type="PATRIC" id="fig|1265738.3.peg.1803"/>
<gene>
    <name evidence="2" type="ORF">RMSM_01812</name>
</gene>
<keyword evidence="1" id="KW-1133">Transmembrane helix</keyword>
<proteinExistence type="predicted"/>
<keyword evidence="1" id="KW-0812">Transmembrane</keyword>
<feature type="transmembrane region" description="Helical" evidence="1">
    <location>
        <begin position="71"/>
        <end position="90"/>
    </location>
</feature>
<feature type="transmembrane region" description="Helical" evidence="1">
    <location>
        <begin position="102"/>
        <end position="122"/>
    </location>
</feature>
<evidence type="ECO:0000313" key="3">
    <source>
        <dbReference type="Proteomes" id="UP000011991"/>
    </source>
</evidence>
<dbReference type="Proteomes" id="UP000011991">
    <property type="component" value="Unassembled WGS sequence"/>
</dbReference>
<reference evidence="2 3" key="1">
    <citation type="journal article" date="2013" name="Mar. Genomics">
        <title>Expression of sulfatases in Rhodopirellula baltica and the diversity of sulfatases in the genus Rhodopirellula.</title>
        <authorList>
            <person name="Wegner C.E."/>
            <person name="Richter-Heitmann T."/>
            <person name="Klindworth A."/>
            <person name="Klockow C."/>
            <person name="Richter M."/>
            <person name="Achstetter T."/>
            <person name="Glockner F.O."/>
            <person name="Harder J."/>
        </authorList>
    </citation>
    <scope>NUCLEOTIDE SEQUENCE [LARGE SCALE GENOMIC DNA]</scope>
    <source>
        <strain evidence="2 3">SM1</strain>
    </source>
</reference>
<feature type="transmembrane region" description="Helical" evidence="1">
    <location>
        <begin position="12"/>
        <end position="33"/>
    </location>
</feature>
<evidence type="ECO:0000256" key="1">
    <source>
        <dbReference type="SAM" id="Phobius"/>
    </source>
</evidence>
<protein>
    <submittedName>
        <fullName evidence="2">Membrane protein</fullName>
    </submittedName>
</protein>
<feature type="transmembrane region" description="Helical" evidence="1">
    <location>
        <begin position="39"/>
        <end position="59"/>
    </location>
</feature>
<comment type="caution">
    <text evidence="2">The sequence shown here is derived from an EMBL/GenBank/DDBJ whole genome shotgun (WGS) entry which is preliminary data.</text>
</comment>
<accession>M5RPP3</accession>
<keyword evidence="1" id="KW-0472">Membrane</keyword>
<dbReference type="EMBL" id="ANOG01000264">
    <property type="protein sequence ID" value="EMI21265.1"/>
    <property type="molecule type" value="Genomic_DNA"/>
</dbReference>
<name>M5RPP3_9BACT</name>